<keyword evidence="4" id="KW-1185">Reference proteome</keyword>
<evidence type="ECO:0000313" key="3">
    <source>
        <dbReference type="EMBL" id="RXR20231.1"/>
    </source>
</evidence>
<feature type="compositionally biased region" description="Basic residues" evidence="1">
    <location>
        <begin position="124"/>
        <end position="134"/>
    </location>
</feature>
<name>A0A4V1N224_9FLAO</name>
<feature type="region of interest" description="Disordered" evidence="1">
    <location>
        <begin position="17"/>
        <end position="140"/>
    </location>
</feature>
<dbReference type="AlphaFoldDB" id="A0A4V1N224"/>
<protein>
    <recommendedName>
        <fullName evidence="5">DUF4890 domain-containing protein</fullName>
    </recommendedName>
</protein>
<evidence type="ECO:0008006" key="5">
    <source>
        <dbReference type="Google" id="ProtNLM"/>
    </source>
</evidence>
<dbReference type="RefSeq" id="WP_129462451.1">
    <property type="nucleotide sequence ID" value="NZ_SBKN01000010.1"/>
</dbReference>
<reference evidence="4" key="1">
    <citation type="submission" date="2019-01" db="EMBL/GenBank/DDBJ databases">
        <title>Cytophagaceae bacterium strain CAR-16.</title>
        <authorList>
            <person name="Chen W.-M."/>
        </authorList>
    </citation>
    <scope>NUCLEOTIDE SEQUENCE [LARGE SCALE GENOMIC DNA]</scope>
    <source>
        <strain evidence="4">WWJ-16</strain>
    </source>
</reference>
<dbReference type="Proteomes" id="UP000289857">
    <property type="component" value="Unassembled WGS sequence"/>
</dbReference>
<keyword evidence="2" id="KW-0732">Signal</keyword>
<accession>A0A4V1N224</accession>
<evidence type="ECO:0000313" key="4">
    <source>
        <dbReference type="Proteomes" id="UP000289857"/>
    </source>
</evidence>
<gene>
    <name evidence="3" type="ORF">EQG61_13360</name>
</gene>
<evidence type="ECO:0000256" key="1">
    <source>
        <dbReference type="SAM" id="MobiDB-lite"/>
    </source>
</evidence>
<feature type="signal peptide" evidence="2">
    <location>
        <begin position="1"/>
        <end position="20"/>
    </location>
</feature>
<comment type="caution">
    <text evidence="3">The sequence shown here is derived from an EMBL/GenBank/DDBJ whole genome shotgun (WGS) entry which is preliminary data.</text>
</comment>
<organism evidence="3 4">
    <name type="scientific">Flavobacterium stagni</name>
    <dbReference type="NCBI Taxonomy" id="2506421"/>
    <lineage>
        <taxon>Bacteria</taxon>
        <taxon>Pseudomonadati</taxon>
        <taxon>Bacteroidota</taxon>
        <taxon>Flavobacteriia</taxon>
        <taxon>Flavobacteriales</taxon>
        <taxon>Flavobacteriaceae</taxon>
        <taxon>Flavobacterium</taxon>
    </lineage>
</organism>
<sequence>MKKVICFVLLLLGVSLTAQERPAGPPPNDGPPHENENPEKHLERMKKDLKLSDQQVTQLREHFKKRKAEREAFKPKDGERPQPSERKAHHEARIKADEEAMKKILTPEQLKQWKKHREEGMKKKQEKKAKKKEKKKETKE</sequence>
<proteinExistence type="predicted"/>
<feature type="compositionally biased region" description="Basic and acidic residues" evidence="1">
    <location>
        <begin position="68"/>
        <end position="102"/>
    </location>
</feature>
<evidence type="ECO:0000256" key="2">
    <source>
        <dbReference type="SAM" id="SignalP"/>
    </source>
</evidence>
<dbReference type="OrthoDB" id="956918at2"/>
<feature type="compositionally biased region" description="Basic and acidic residues" evidence="1">
    <location>
        <begin position="31"/>
        <end position="51"/>
    </location>
</feature>
<dbReference type="EMBL" id="SBKN01000010">
    <property type="protein sequence ID" value="RXR20231.1"/>
    <property type="molecule type" value="Genomic_DNA"/>
</dbReference>
<feature type="chain" id="PRO_5020349192" description="DUF4890 domain-containing protein" evidence="2">
    <location>
        <begin position="21"/>
        <end position="140"/>
    </location>
</feature>